<dbReference type="SUPFAM" id="SSF50891">
    <property type="entry name" value="Cyclophilin-like"/>
    <property type="match status" value="1"/>
</dbReference>
<evidence type="ECO:0000313" key="17">
    <source>
        <dbReference type="EMBL" id="POS83729.1"/>
    </source>
</evidence>
<feature type="compositionally biased region" description="Polar residues" evidence="15">
    <location>
        <begin position="546"/>
        <end position="562"/>
    </location>
</feature>
<feature type="compositionally biased region" description="Basic and acidic residues" evidence="15">
    <location>
        <begin position="268"/>
        <end position="293"/>
    </location>
</feature>
<dbReference type="GO" id="GO:0003755">
    <property type="term" value="F:peptidyl-prolyl cis-trans isomerase activity"/>
    <property type="evidence" value="ECO:0007669"/>
    <property type="project" value="UniProtKB-KW"/>
</dbReference>
<accession>A0A2S4PNW5</accession>
<evidence type="ECO:0000256" key="9">
    <source>
        <dbReference type="ARBA" id="ARBA00023110"/>
    </source>
</evidence>
<dbReference type="EMBL" id="PEDP01001396">
    <property type="protein sequence ID" value="POS83729.1"/>
    <property type="molecule type" value="Genomic_DNA"/>
</dbReference>
<dbReference type="GO" id="GO:0006457">
    <property type="term" value="P:protein folding"/>
    <property type="evidence" value="ECO:0007669"/>
    <property type="project" value="InterPro"/>
</dbReference>
<feature type="region of interest" description="Disordered" evidence="15">
    <location>
        <begin position="409"/>
        <end position="439"/>
    </location>
</feature>
<feature type="region of interest" description="Disordered" evidence="15">
    <location>
        <begin position="375"/>
        <end position="397"/>
    </location>
</feature>
<dbReference type="PROSITE" id="PS50072">
    <property type="entry name" value="CSA_PPIASE_2"/>
    <property type="match status" value="1"/>
</dbReference>
<name>A0A2S4PNW5_9PEZI</name>
<keyword evidence="9" id="KW-0697">Rotamase</keyword>
<evidence type="ECO:0000259" key="16">
    <source>
        <dbReference type="PROSITE" id="PS50072"/>
    </source>
</evidence>
<evidence type="ECO:0000256" key="7">
    <source>
        <dbReference type="ARBA" id="ARBA00022664"/>
    </source>
</evidence>
<evidence type="ECO:0000256" key="4">
    <source>
        <dbReference type="ARBA" id="ARBA00011524"/>
    </source>
</evidence>
<dbReference type="PANTHER" id="PTHR45625">
    <property type="entry name" value="PEPTIDYL-PROLYL CIS-TRANS ISOMERASE-RELATED"/>
    <property type="match status" value="1"/>
</dbReference>
<keyword evidence="11" id="KW-0413">Isomerase</keyword>
<keyword evidence="12" id="KW-0539">Nucleus</keyword>
<feature type="domain" description="PPIase cyclophilin-type" evidence="16">
    <location>
        <begin position="18"/>
        <end position="194"/>
    </location>
</feature>
<gene>
    <name evidence="17" type="ORF">EPUL_003483</name>
</gene>
<dbReference type="GO" id="GO:0005737">
    <property type="term" value="C:cytoplasm"/>
    <property type="evidence" value="ECO:0007669"/>
    <property type="project" value="UniProtKB-SubCell"/>
</dbReference>
<comment type="caution">
    <text evidence="17">The sequence shown here is derived from an EMBL/GenBank/DDBJ whole genome shotgun (WGS) entry which is preliminary data.</text>
</comment>
<dbReference type="EC" id="5.2.1.8" evidence="5"/>
<evidence type="ECO:0000256" key="12">
    <source>
        <dbReference type="ARBA" id="ARBA00023242"/>
    </source>
</evidence>
<evidence type="ECO:0000256" key="8">
    <source>
        <dbReference type="ARBA" id="ARBA00022728"/>
    </source>
</evidence>
<dbReference type="PANTHER" id="PTHR45625:SF6">
    <property type="entry name" value="SPLICEOSOME-ASSOCIATED PROTEIN CWC27 HOMOLOG"/>
    <property type="match status" value="1"/>
</dbReference>
<evidence type="ECO:0000256" key="6">
    <source>
        <dbReference type="ARBA" id="ARBA00022490"/>
    </source>
</evidence>
<evidence type="ECO:0000256" key="13">
    <source>
        <dbReference type="ARBA" id="ARBA00038509"/>
    </source>
</evidence>
<evidence type="ECO:0000256" key="10">
    <source>
        <dbReference type="ARBA" id="ARBA00023187"/>
    </source>
</evidence>
<keyword evidence="6" id="KW-0963">Cytoplasm</keyword>
<dbReference type="CDD" id="cd01925">
    <property type="entry name" value="cyclophilin_CeCYP16-like"/>
    <property type="match status" value="1"/>
</dbReference>
<comment type="function">
    <text evidence="14">PPIases accelerate the folding of proteins. It catalyzes the cis-trans isomerization of proline imidic peptide bonds in oligopeptides. Involved in pre-mRNA splicing.</text>
</comment>
<feature type="region of interest" description="Disordered" evidence="15">
    <location>
        <begin position="533"/>
        <end position="562"/>
    </location>
</feature>
<dbReference type="Proteomes" id="UP000237438">
    <property type="component" value="Unassembled WGS sequence"/>
</dbReference>
<dbReference type="GO" id="GO:0071013">
    <property type="term" value="C:catalytic step 2 spliceosome"/>
    <property type="evidence" value="ECO:0007669"/>
    <property type="project" value="TreeGrafter"/>
</dbReference>
<reference evidence="17 18" key="1">
    <citation type="submission" date="2017-10" db="EMBL/GenBank/DDBJ databases">
        <title>Development of genomic resources for the powdery mildew, Erysiphe pulchra.</title>
        <authorList>
            <person name="Wadl P.A."/>
            <person name="Mack B.M."/>
            <person name="Moore G."/>
            <person name="Beltz S.B."/>
        </authorList>
    </citation>
    <scope>NUCLEOTIDE SEQUENCE [LARGE SCALE GENOMIC DNA]</scope>
    <source>
        <strain evidence="17">Cflorida</strain>
    </source>
</reference>
<dbReference type="InterPro" id="IPR002130">
    <property type="entry name" value="Cyclophilin-type_PPIase_dom"/>
</dbReference>
<sequence>MSSFYNLEPQPSASCILHTTAGDIALELWASQLPLTCRNFLQHCIDGYYDNTIFHRLVPNFIIQGGDPTGTGNGGESIYDGGAFAESREEGGIWPMEDRKGKNAGPQGIGFKDEFHSRIKFNRRGLLGMANDGPDSNGSQFFITLDSTPELQGKNTVFGRVQGETIYNVARMGEAEIGEGERPLYPVKITGVEILVNFFKNMVRRERVAPIITHLQTQDRKKKKKLVKKLLSFDDGSEDINEMQPVAKKRKYDSRIVTDVVDEFESKPKPLTNTEKETKVRRELHKNEPHEGLLEENEVTSTFINPTKKDNSFEPSSSNTIQSKVRESSSPEPSKIALSTVERTNAQIAELKASMKRKIQVVPSSQKKVSIFESLIPSTSTRGRKRNPGENVPPDPKTLKILKAFQSKLEQTTPSPPKPVSKPKLSEPNSPTVSVKESDAADDDGGIICDLHFVVSCQSCSKWDVNPDESAGIDGSQSEFNGTSWMSHILKFKEDKLGKDLSYKKKAEEDSVVTDPREKARILKEEVMAKRKARLNGGTKREWDNLQPTNSSLTSNYLKGKK</sequence>
<dbReference type="GO" id="GO:0006397">
    <property type="term" value="P:mRNA processing"/>
    <property type="evidence" value="ECO:0007669"/>
    <property type="project" value="UniProtKB-KW"/>
</dbReference>
<comment type="catalytic activity">
    <reaction evidence="1">
        <text>[protein]-peptidylproline (omega=180) = [protein]-peptidylproline (omega=0)</text>
        <dbReference type="Rhea" id="RHEA:16237"/>
        <dbReference type="Rhea" id="RHEA-COMP:10747"/>
        <dbReference type="Rhea" id="RHEA-COMP:10748"/>
        <dbReference type="ChEBI" id="CHEBI:83833"/>
        <dbReference type="ChEBI" id="CHEBI:83834"/>
        <dbReference type="EC" id="5.2.1.8"/>
    </reaction>
</comment>
<dbReference type="InterPro" id="IPR044666">
    <property type="entry name" value="Cyclophilin_A-like"/>
</dbReference>
<dbReference type="InterPro" id="IPR029000">
    <property type="entry name" value="Cyclophilin-like_dom_sf"/>
</dbReference>
<dbReference type="GO" id="GO:0008380">
    <property type="term" value="P:RNA splicing"/>
    <property type="evidence" value="ECO:0007669"/>
    <property type="project" value="UniProtKB-KW"/>
</dbReference>
<evidence type="ECO:0000256" key="14">
    <source>
        <dbReference type="ARBA" id="ARBA00055615"/>
    </source>
</evidence>
<dbReference type="Gene3D" id="2.40.100.10">
    <property type="entry name" value="Cyclophilin-like"/>
    <property type="match status" value="1"/>
</dbReference>
<evidence type="ECO:0000313" key="18">
    <source>
        <dbReference type="Proteomes" id="UP000237438"/>
    </source>
</evidence>
<evidence type="ECO:0000256" key="5">
    <source>
        <dbReference type="ARBA" id="ARBA00013194"/>
    </source>
</evidence>
<dbReference type="Pfam" id="PF00160">
    <property type="entry name" value="Pro_isomerase"/>
    <property type="match status" value="1"/>
</dbReference>
<dbReference type="AlphaFoldDB" id="A0A2S4PNW5"/>
<evidence type="ECO:0000256" key="1">
    <source>
        <dbReference type="ARBA" id="ARBA00000971"/>
    </source>
</evidence>
<keyword evidence="10" id="KW-0508">mRNA splicing</keyword>
<feature type="compositionally biased region" description="Polar residues" evidence="15">
    <location>
        <begin position="313"/>
        <end position="323"/>
    </location>
</feature>
<comment type="subunit">
    <text evidence="4">Associated with the spliceosome.</text>
</comment>
<dbReference type="InterPro" id="IPR020892">
    <property type="entry name" value="Cyclophilin-type_PPIase_CS"/>
</dbReference>
<dbReference type="PROSITE" id="PS00170">
    <property type="entry name" value="CSA_PPIASE_1"/>
    <property type="match status" value="1"/>
</dbReference>
<evidence type="ECO:0000256" key="3">
    <source>
        <dbReference type="ARBA" id="ARBA00004496"/>
    </source>
</evidence>
<evidence type="ECO:0000256" key="15">
    <source>
        <dbReference type="SAM" id="MobiDB-lite"/>
    </source>
</evidence>
<dbReference type="OrthoDB" id="442970at2759"/>
<feature type="region of interest" description="Disordered" evidence="15">
    <location>
        <begin position="268"/>
        <end position="336"/>
    </location>
</feature>
<dbReference type="FunFam" id="2.40.100.10:FF:000034">
    <property type="entry name" value="Peptidyl-prolyl isomerase CWC27 protein"/>
    <property type="match status" value="1"/>
</dbReference>
<proteinExistence type="inferred from homology"/>
<evidence type="ECO:0000256" key="2">
    <source>
        <dbReference type="ARBA" id="ARBA00004123"/>
    </source>
</evidence>
<protein>
    <recommendedName>
        <fullName evidence="5">peptidylprolyl isomerase</fullName>
        <ecNumber evidence="5">5.2.1.8</ecNumber>
    </recommendedName>
</protein>
<keyword evidence="7" id="KW-0507">mRNA processing</keyword>
<organism evidence="17 18">
    <name type="scientific">Erysiphe pulchra</name>
    <dbReference type="NCBI Taxonomy" id="225359"/>
    <lineage>
        <taxon>Eukaryota</taxon>
        <taxon>Fungi</taxon>
        <taxon>Dikarya</taxon>
        <taxon>Ascomycota</taxon>
        <taxon>Pezizomycotina</taxon>
        <taxon>Leotiomycetes</taxon>
        <taxon>Erysiphales</taxon>
        <taxon>Erysiphaceae</taxon>
        <taxon>Erysiphe</taxon>
    </lineage>
</organism>
<comment type="similarity">
    <text evidence="13">Belongs to the cyclophilin-type PPIase family. CWC27 subfamily.</text>
</comment>
<keyword evidence="18" id="KW-1185">Reference proteome</keyword>
<evidence type="ECO:0000256" key="11">
    <source>
        <dbReference type="ARBA" id="ARBA00023235"/>
    </source>
</evidence>
<keyword evidence="8" id="KW-0747">Spliceosome</keyword>
<dbReference type="STRING" id="225359.A0A2S4PNW5"/>
<dbReference type="PRINTS" id="PR00153">
    <property type="entry name" value="CSAPPISMRASE"/>
</dbReference>
<comment type="subcellular location">
    <subcellularLocation>
        <location evidence="3">Cytoplasm</location>
    </subcellularLocation>
    <subcellularLocation>
        <location evidence="2">Nucleus</location>
    </subcellularLocation>
</comment>